<feature type="transmembrane region" description="Helical" evidence="1">
    <location>
        <begin position="34"/>
        <end position="54"/>
    </location>
</feature>
<keyword evidence="1" id="KW-0812">Transmembrane</keyword>
<reference evidence="2 3" key="1">
    <citation type="submission" date="2015-07" db="EMBL/GenBank/DDBJ databases">
        <title>Whole genome sequence of Herpetosiphon geysericola DSM 7119.</title>
        <authorList>
            <person name="Hemp J."/>
            <person name="Ward L.M."/>
            <person name="Pace L.A."/>
            <person name="Fischer W.W."/>
        </authorList>
    </citation>
    <scope>NUCLEOTIDE SEQUENCE [LARGE SCALE GENOMIC DNA]</scope>
    <source>
        <strain evidence="2 3">DSM 7119</strain>
    </source>
</reference>
<gene>
    <name evidence="2" type="ORF">SE18_02360</name>
</gene>
<keyword evidence="1" id="KW-1133">Transmembrane helix</keyword>
<keyword evidence="1" id="KW-0472">Membrane</keyword>
<keyword evidence="3" id="KW-1185">Reference proteome</keyword>
<evidence type="ECO:0000256" key="1">
    <source>
        <dbReference type="SAM" id="Phobius"/>
    </source>
</evidence>
<proteinExistence type="predicted"/>
<accession>A0A0P6Y184</accession>
<dbReference type="RefSeq" id="WP_054532813.1">
    <property type="nucleotide sequence ID" value="NZ_LGKP01000006.1"/>
</dbReference>
<protein>
    <submittedName>
        <fullName evidence="2">Uncharacterized protein</fullName>
    </submittedName>
</protein>
<organism evidence="2 3">
    <name type="scientific">Herpetosiphon geysericola</name>
    <dbReference type="NCBI Taxonomy" id="70996"/>
    <lineage>
        <taxon>Bacteria</taxon>
        <taxon>Bacillati</taxon>
        <taxon>Chloroflexota</taxon>
        <taxon>Chloroflexia</taxon>
        <taxon>Herpetosiphonales</taxon>
        <taxon>Herpetosiphonaceae</taxon>
        <taxon>Herpetosiphon</taxon>
    </lineage>
</organism>
<sequence length="147" mass="16059">MPVAKRLRGLWVDAVLLVLAISLFIPAVGVAQMAGFSLGITMTLLLALIAGLIFKAIRHGMHLYSPPAECEAKLNGKIQTATVLSATPTGWLRGTYGRRIFEFELELKLEQTTLKIYPFLELLKAPDAGDTVQVKIHQHNPTVVVLA</sequence>
<comment type="caution">
    <text evidence="2">The sequence shown here is derived from an EMBL/GenBank/DDBJ whole genome shotgun (WGS) entry which is preliminary data.</text>
</comment>
<dbReference type="EMBL" id="LGKP01000006">
    <property type="protein sequence ID" value="KPL91291.1"/>
    <property type="molecule type" value="Genomic_DNA"/>
</dbReference>
<dbReference type="AlphaFoldDB" id="A0A0P6Y184"/>
<evidence type="ECO:0000313" key="3">
    <source>
        <dbReference type="Proteomes" id="UP000050277"/>
    </source>
</evidence>
<feature type="transmembrane region" description="Helical" evidence="1">
    <location>
        <begin position="7"/>
        <end position="28"/>
    </location>
</feature>
<name>A0A0P6Y184_9CHLR</name>
<evidence type="ECO:0000313" key="2">
    <source>
        <dbReference type="EMBL" id="KPL91291.1"/>
    </source>
</evidence>
<dbReference type="Proteomes" id="UP000050277">
    <property type="component" value="Unassembled WGS sequence"/>
</dbReference>